<feature type="transmembrane region" description="Helical" evidence="16">
    <location>
        <begin position="2012"/>
        <end position="2031"/>
    </location>
</feature>
<feature type="transmembrane region" description="Helical" evidence="16">
    <location>
        <begin position="1912"/>
        <end position="1933"/>
    </location>
</feature>
<feature type="compositionally biased region" description="Polar residues" evidence="15">
    <location>
        <begin position="1631"/>
        <end position="1641"/>
    </location>
</feature>
<dbReference type="FunFam" id="1.20.120.350:FF:000008">
    <property type="entry name" value="Voltage-dependent T-type calcium channel subunit alpha"/>
    <property type="match status" value="1"/>
</dbReference>
<evidence type="ECO:0000256" key="7">
    <source>
        <dbReference type="ARBA" id="ARBA00022837"/>
    </source>
</evidence>
<evidence type="ECO:0000313" key="18">
    <source>
        <dbReference type="EMBL" id="CAH0107352.1"/>
    </source>
</evidence>
<dbReference type="OrthoDB" id="416585at2759"/>
<keyword evidence="7" id="KW-0106">Calcium</keyword>
<dbReference type="GO" id="GO:0001518">
    <property type="term" value="C:voltage-gated sodium channel complex"/>
    <property type="evidence" value="ECO:0007669"/>
    <property type="project" value="TreeGrafter"/>
</dbReference>
<feature type="region of interest" description="Disordered" evidence="15">
    <location>
        <begin position="1763"/>
        <end position="1826"/>
    </location>
</feature>
<evidence type="ECO:0000256" key="15">
    <source>
        <dbReference type="SAM" id="MobiDB-lite"/>
    </source>
</evidence>
<feature type="compositionally biased region" description="Polar residues" evidence="15">
    <location>
        <begin position="1456"/>
        <end position="1469"/>
    </location>
</feature>
<feature type="region of interest" description="Disordered" evidence="15">
    <location>
        <begin position="730"/>
        <end position="769"/>
    </location>
</feature>
<evidence type="ECO:0000256" key="8">
    <source>
        <dbReference type="ARBA" id="ARBA00022882"/>
    </source>
</evidence>
<dbReference type="PANTHER" id="PTHR10037">
    <property type="entry name" value="VOLTAGE-GATED CATION CHANNEL CALCIUM AND SODIUM"/>
    <property type="match status" value="1"/>
</dbReference>
<accession>A0A8J2RRX0</accession>
<dbReference type="FunFam" id="1.10.287.70:FF:000018">
    <property type="entry name" value="Voltage-dependent T-type calcium channel subunit alpha"/>
    <property type="match status" value="1"/>
</dbReference>
<evidence type="ECO:0000256" key="12">
    <source>
        <dbReference type="ARBA" id="ARBA00023180"/>
    </source>
</evidence>
<evidence type="ECO:0000256" key="4">
    <source>
        <dbReference type="ARBA" id="ARBA00022673"/>
    </source>
</evidence>
<evidence type="ECO:0000256" key="5">
    <source>
        <dbReference type="ARBA" id="ARBA00022692"/>
    </source>
</evidence>
<evidence type="ECO:0000256" key="10">
    <source>
        <dbReference type="ARBA" id="ARBA00023065"/>
    </source>
</evidence>
<feature type="region of interest" description="Disordered" evidence="15">
    <location>
        <begin position="822"/>
        <end position="864"/>
    </location>
</feature>
<feature type="transmembrane region" description="Helical" evidence="16">
    <location>
        <begin position="2113"/>
        <end position="2136"/>
    </location>
</feature>
<feature type="compositionally biased region" description="Polar residues" evidence="15">
    <location>
        <begin position="1597"/>
        <end position="1607"/>
    </location>
</feature>
<keyword evidence="4" id="KW-0107">Calcium channel</keyword>
<feature type="region of interest" description="Disordered" evidence="15">
    <location>
        <begin position="1569"/>
        <end position="1701"/>
    </location>
</feature>
<feature type="region of interest" description="Disordered" evidence="15">
    <location>
        <begin position="141"/>
        <end position="193"/>
    </location>
</feature>
<keyword evidence="12" id="KW-0325">Glycoprotein</keyword>
<feature type="compositionally biased region" description="Polar residues" evidence="15">
    <location>
        <begin position="1572"/>
        <end position="1581"/>
    </location>
</feature>
<keyword evidence="13" id="KW-0407">Ion channel</keyword>
<keyword evidence="11 16" id="KW-0472">Membrane</keyword>
<feature type="transmembrane region" description="Helical" evidence="16">
    <location>
        <begin position="521"/>
        <end position="546"/>
    </location>
</feature>
<feature type="compositionally biased region" description="Acidic residues" evidence="15">
    <location>
        <begin position="143"/>
        <end position="190"/>
    </location>
</feature>
<feature type="compositionally biased region" description="Low complexity" evidence="15">
    <location>
        <begin position="823"/>
        <end position="835"/>
    </location>
</feature>
<feature type="transmembrane region" description="Helical" evidence="16">
    <location>
        <begin position="1263"/>
        <end position="1287"/>
    </location>
</feature>
<dbReference type="Pfam" id="PF00520">
    <property type="entry name" value="Ion_trans"/>
    <property type="match status" value="5"/>
</dbReference>
<evidence type="ECO:0000256" key="13">
    <source>
        <dbReference type="ARBA" id="ARBA00023303"/>
    </source>
</evidence>
<feature type="compositionally biased region" description="Acidic residues" evidence="15">
    <location>
        <begin position="1032"/>
        <end position="1069"/>
    </location>
</feature>
<evidence type="ECO:0000256" key="6">
    <source>
        <dbReference type="ARBA" id="ARBA00022737"/>
    </source>
</evidence>
<feature type="compositionally biased region" description="Low complexity" evidence="15">
    <location>
        <begin position="1788"/>
        <end position="1810"/>
    </location>
</feature>
<dbReference type="GO" id="GO:0070509">
    <property type="term" value="P:calcium ion import"/>
    <property type="evidence" value="ECO:0007669"/>
    <property type="project" value="TreeGrafter"/>
</dbReference>
<evidence type="ECO:0000256" key="9">
    <source>
        <dbReference type="ARBA" id="ARBA00022989"/>
    </source>
</evidence>
<feature type="region of interest" description="Disordered" evidence="15">
    <location>
        <begin position="84"/>
        <end position="109"/>
    </location>
</feature>
<keyword evidence="3" id="KW-0109">Calcium transport</keyword>
<keyword evidence="10" id="KW-0406">Ion transport</keyword>
<feature type="compositionally biased region" description="Low complexity" evidence="15">
    <location>
        <begin position="42"/>
        <end position="51"/>
    </location>
</feature>
<evidence type="ECO:0000256" key="1">
    <source>
        <dbReference type="ARBA" id="ARBA00004141"/>
    </source>
</evidence>
<feature type="transmembrane region" description="Helical" evidence="16">
    <location>
        <begin position="326"/>
        <end position="349"/>
    </location>
</feature>
<dbReference type="GO" id="GO:0043005">
    <property type="term" value="C:neuron projection"/>
    <property type="evidence" value="ECO:0007669"/>
    <property type="project" value="TreeGrafter"/>
</dbReference>
<feature type="region of interest" description="Disordered" evidence="15">
    <location>
        <begin position="1030"/>
        <end position="1071"/>
    </location>
</feature>
<feature type="domain" description="Ion transport" evidence="17">
    <location>
        <begin position="1108"/>
        <end position="1238"/>
    </location>
</feature>
<dbReference type="FunFam" id="1.10.287.70:FF:000120">
    <property type="entry name" value="Voltage-dependent T-type calcium channel subunit alpha"/>
    <property type="match status" value="1"/>
</dbReference>
<sequence length="2507" mass="280130">MDRRVGDEVIGEGVAGWIVVGGGGAELGGAVDKSPVITTKNRPSSPTSLLLLPPPLQPGGRQQTPTPGCFDPLVDARPSDIVVQQEKSSTMDNQVQHQKQSQQIEMTRTTPSVLIESSPLASDQEVGAEYGEDDVYYTGYQSAEEDEEEEEVDEDLEDLEEEQDEDEEEEEDQVDGQDGEEEEEEEEDDGLPYPGFRISMAVIFFNCVTLGMYQPCIDQVCNTNRCRILQMLDDFIFAFFAIEMSIKMIAMGVYGKGTYLAETWNRLDCFIVVAGAVEYCLDMENMNLSAIRTIRVLRPLRAINRIPSMRILVMLLLDTLPMLGNVLLLCFFVFFIFGIVGVQLWAGILRQRCYLDLPKGIVPPPTLTLPQYYSDKVKVTLTTVDRTLPIFYKPKTHYRPLSSYYKVQETEKDYICSLAKDSGMHTCSSLPPTKSDGRFCNDSVVPGIPVGMDGLSVNGSCINWNQYYTDCRAGEKNPFQGAISFDNIGLAWVAIFLVISLEGWTDIMYYVQDAHSFWDWVYFVLLIVIGSFFMINLCLVVIATQFSETKKREMERMRLERARYQSTSTLASTSASESTSCYRQIIKYIAHLWRRSKRRILRRYRAYRSRKKLQQQQMQLQHQQHGKQHQPVTHSLSLRTRRKQQQSRRRKRRRRRSRHPHPQCPQHGVAAAQQQQEQQQLQRNSPFSSSLRVPSVSSQVALRVNDGPASNVDSPVPILSIGRRASVAVSIDHHQQRSSPFLSPRGSLALADDSSDSSQLLTPRTPRRRRSSVMFSNVVVEHGLSNSTADVNVCWNEKTTQTGQQQLSGFNCELVVCSAGTHPSSISSNPSSPLSLVRKSSLKQQRGPNSPASNRTMDEQRPSSYSTVGCLTATTASTTTPQVPNGAGLTCQELLALSGALGAALPTPLALPNYPSVEEPQQHQSSSSSSLVASVTPTAASSKHSNNNKCNNQLLAPPPGMMPILPTLALSLWPEPFQGATRSVDDHWTTTTTVACVDKNRKRSETDVTAVDVETDEDVDRRDNCRCCCSSSDEDDGDGDDDCGSDETGSDDEEEEEEEDYYYEGDEEQPGATVDALEQRRSPIARYFSLVKKYYKSFQQSVKALVEHKYFQQALLGAILINTLSMGIEYHNQPEELTLTVEFSNVVFSAIFAIEMLLKVIAEGPLNYVGNGFNVFDGVIVILSLVEVFQSFNRFEGDDGGSSGLSVLRTFRLLRILKLVRFMPNLRRQLIVMLRTMDNVAILTQEDWNVVLFNGMEKTSHWAALYFVALMTFGNYVLFNLLVAILVEGFSAERTERLEREQREQARQERHAARALATAAALSIQEEGTSAAGSCLGDQETVAGQKRPPPPPLNDSSPDSSPLQEIQQQQQQQQHHDNYFSRSSMTEESCSVSDNVGNVGGGSLYTPSPVINSVELADLLLEEERKQAKLALLESQQQRRLKEYNAIQEQQRRESLNISKSQLDCPSSPNHYDPKSNIDRETILLCQPPCVASRTEFPTRTTINGSERSETSSSQNLLHPSAAAPIITHTAATPQGSPNATLDSICSHRDSSSSSCVRLSPLKSVKLVGVSPRTSAETSPLHSGDGGGGGINLGLETLNSPSLLRTPSNRSCASSRSSRRSSLTPIMPTRSILSRKSSLASPSGGPMISSPEESADTNSLLPLSPTEDRTGGNGVLRQGSKKLWRKLSSRETASGMSNVESHADVEAELDEDRNAGNYNLLNNLNNQRQPSCSNHDRLVCNGSVQHDGIHQPFNRKPILSHQNSFASPTTLSPQNSIRSNGSSPRTPSPGFNNLTPNNNNNSSNCNFSTGEGQTGATNSATTKTDEEVVTKKPLIVRLYERFPRLKEREDYALFLLSPENSIRQSCGNLVRKSWFDHSILFFIGLNCVTLAMERPLIPPDSLERAFLSLSNYVFTFVFAIEMMLKVLAVGMFYGSNAYFDSGWNIMDGLLVTVSIVDILMSLLSSGSPRIFGILRVFRLLRSLRPLRVINRAPGLKLVVQTLLSSLKPIGNIVLICCTFFIIFGILGVQLFKGSFFYCEGPNIRSVRNRTDCLAADPRNMWVNRAYNFDDLGQALMALFVLSSKDGWVNIMYTGLDAVGVDQQPIENYSEWRLIYFISFLLLVGFFVLNMFVGVVVENFHRCREEQEKEERARRMAKRARKMEKKRRKMRRPPYYTNYSRSRLLIHNVVTSKYFDLAIAAVIGLNVVTMAMEFYLMPPELESALRIFNYFFTAVFIIESVCKVVALGVRRYIKDRWNQLDVAIVILSIVGIVLEEMKSDLIPINPTIIRVMRVLRIARVLKLLKMAKGIRSLLDTVMQALPQVGNLGLLFYLLFFIFAALGVELFGRLECDDDHPCQGLGEHAHFANFGIAFLTLFRVATGDNWNGIMKDTLRENCDPSADCIKNCCVSRIIAPIFFVIFVLMAQFVLVNVVVAVLMKHLEESHKQMEDDMEMEMELAAEEFAPTDETRKVSNDEMEELELTHTAGSLPHYYTIDFDKDIRLTDDIK</sequence>
<dbReference type="FunFam" id="1.20.120.350:FF:000012">
    <property type="entry name" value="Voltage-dependent T-type calcium channel subunit alpha"/>
    <property type="match status" value="1"/>
</dbReference>
<feature type="compositionally biased region" description="Low complexity" evidence="15">
    <location>
        <begin position="670"/>
        <end position="692"/>
    </location>
</feature>
<feature type="compositionally biased region" description="Low complexity" evidence="15">
    <location>
        <begin position="1354"/>
        <end position="1373"/>
    </location>
</feature>
<feature type="compositionally biased region" description="Basic residues" evidence="15">
    <location>
        <begin position="639"/>
        <end position="661"/>
    </location>
</feature>
<feature type="domain" description="Ion transport" evidence="17">
    <location>
        <begin position="1241"/>
        <end position="1295"/>
    </location>
</feature>
<keyword evidence="5 16" id="KW-0812">Transmembrane</keyword>
<keyword evidence="2" id="KW-0813">Transport</keyword>
<proteinExistence type="predicted"/>
<feature type="compositionally biased region" description="Polar residues" evidence="15">
    <location>
        <begin position="842"/>
        <end position="855"/>
    </location>
</feature>
<protein>
    <recommendedName>
        <fullName evidence="17">Ion transport domain-containing protein</fullName>
    </recommendedName>
</protein>
<feature type="domain" description="Ion transport" evidence="17">
    <location>
        <begin position="1873"/>
        <end position="2146"/>
    </location>
</feature>
<feature type="compositionally biased region" description="Low complexity" evidence="15">
    <location>
        <begin position="913"/>
        <end position="952"/>
    </location>
</feature>
<dbReference type="Gene3D" id="1.20.120.350">
    <property type="entry name" value="Voltage-gated potassium channels. Chain C"/>
    <property type="match status" value="4"/>
</dbReference>
<feature type="region of interest" description="Disordered" evidence="15">
    <location>
        <begin position="28"/>
        <end position="70"/>
    </location>
</feature>
<keyword evidence="8" id="KW-0851">Voltage-gated channel</keyword>
<feature type="region of interest" description="Disordered" evidence="15">
    <location>
        <begin position="612"/>
        <end position="692"/>
    </location>
</feature>
<dbReference type="GO" id="GO:0086010">
    <property type="term" value="P:membrane depolarization during action potential"/>
    <property type="evidence" value="ECO:0007669"/>
    <property type="project" value="TreeGrafter"/>
</dbReference>
<dbReference type="Proteomes" id="UP000789390">
    <property type="component" value="Unassembled WGS sequence"/>
</dbReference>
<reference evidence="18" key="1">
    <citation type="submission" date="2021-11" db="EMBL/GenBank/DDBJ databases">
        <authorList>
            <person name="Schell T."/>
        </authorList>
    </citation>
    <scope>NUCLEOTIDE SEQUENCE</scope>
    <source>
        <strain evidence="18">M5</strain>
    </source>
</reference>
<evidence type="ECO:0000256" key="16">
    <source>
        <dbReference type="SAM" id="Phobius"/>
    </source>
</evidence>
<dbReference type="InterPro" id="IPR005821">
    <property type="entry name" value="Ion_trans_dom"/>
</dbReference>
<evidence type="ECO:0000256" key="14">
    <source>
        <dbReference type="ARBA" id="ARBA00036634"/>
    </source>
</evidence>
<feature type="transmembrane region" description="Helical" evidence="16">
    <location>
        <begin position="2226"/>
        <end position="2245"/>
    </location>
</feature>
<feature type="compositionally biased region" description="Polar residues" evidence="15">
    <location>
        <begin position="1763"/>
        <end position="1785"/>
    </location>
</feature>
<name>A0A8J2RRX0_9CRUS</name>
<feature type="transmembrane region" description="Helical" evidence="16">
    <location>
        <begin position="2323"/>
        <end position="2346"/>
    </location>
</feature>
<feature type="compositionally biased region" description="Low complexity" evidence="15">
    <location>
        <begin position="747"/>
        <end position="764"/>
    </location>
</feature>
<feature type="compositionally biased region" description="Polar residues" evidence="15">
    <location>
        <begin position="1690"/>
        <end position="1700"/>
    </location>
</feature>
<gene>
    <name evidence="18" type="ORF">DGAL_LOCUS10644</name>
</gene>
<feature type="transmembrane region" description="Helical" evidence="16">
    <location>
        <begin position="1874"/>
        <end position="1892"/>
    </location>
</feature>
<dbReference type="InterPro" id="IPR043203">
    <property type="entry name" value="VGCC_Ca_Na"/>
</dbReference>
<evidence type="ECO:0000256" key="11">
    <source>
        <dbReference type="ARBA" id="ARBA00023136"/>
    </source>
</evidence>
<evidence type="ECO:0000313" key="19">
    <source>
        <dbReference type="Proteomes" id="UP000789390"/>
    </source>
</evidence>
<comment type="catalytic activity">
    <reaction evidence="14">
        <text>Ca(2+)(in) = Ca(2+)(out)</text>
        <dbReference type="Rhea" id="RHEA:29671"/>
        <dbReference type="ChEBI" id="CHEBI:29108"/>
    </reaction>
</comment>
<feature type="region of interest" description="Disordered" evidence="15">
    <location>
        <begin position="913"/>
        <end position="955"/>
    </location>
</feature>
<comment type="caution">
    <text evidence="18">The sequence shown here is derived from an EMBL/GenBank/DDBJ whole genome shotgun (WGS) entry which is preliminary data.</text>
</comment>
<dbReference type="FunFam" id="1.20.120.350:FF:000007">
    <property type="entry name" value="Voltage-dependent T-type calcium channel subunit alpha"/>
    <property type="match status" value="1"/>
</dbReference>
<organism evidence="18 19">
    <name type="scientific">Daphnia galeata</name>
    <dbReference type="NCBI Taxonomy" id="27404"/>
    <lineage>
        <taxon>Eukaryota</taxon>
        <taxon>Metazoa</taxon>
        <taxon>Ecdysozoa</taxon>
        <taxon>Arthropoda</taxon>
        <taxon>Crustacea</taxon>
        <taxon>Branchiopoda</taxon>
        <taxon>Diplostraca</taxon>
        <taxon>Cladocera</taxon>
        <taxon>Anomopoda</taxon>
        <taxon>Daphniidae</taxon>
        <taxon>Daphnia</taxon>
    </lineage>
</organism>
<feature type="domain" description="Ion transport" evidence="17">
    <location>
        <begin position="2191"/>
        <end position="2446"/>
    </location>
</feature>
<feature type="transmembrane region" description="Helical" evidence="16">
    <location>
        <begin position="1953"/>
        <end position="1977"/>
    </location>
</feature>
<feature type="region of interest" description="Disordered" evidence="15">
    <location>
        <begin position="1450"/>
        <end position="1469"/>
    </location>
</feature>
<feature type="compositionally biased region" description="Low complexity" evidence="15">
    <location>
        <begin position="1608"/>
        <end position="1622"/>
    </location>
</feature>
<evidence type="ECO:0000256" key="3">
    <source>
        <dbReference type="ARBA" id="ARBA00022568"/>
    </source>
</evidence>
<dbReference type="GO" id="GO:0005248">
    <property type="term" value="F:voltage-gated sodium channel activity"/>
    <property type="evidence" value="ECO:0007669"/>
    <property type="project" value="TreeGrafter"/>
</dbReference>
<dbReference type="PANTHER" id="PTHR10037:SF230">
    <property type="entry name" value="CA[2+]-CHANNEL PROTEIN ALPHA[[1]] SUBUNIT T, ISOFORM F"/>
    <property type="match status" value="1"/>
</dbReference>
<comment type="subcellular location">
    <subcellularLocation>
        <location evidence="1">Membrane</location>
        <topology evidence="1">Multi-pass membrane protein</topology>
    </subcellularLocation>
</comment>
<feature type="compositionally biased region" description="Low complexity" evidence="15">
    <location>
        <begin position="614"/>
        <end position="623"/>
    </location>
</feature>
<dbReference type="FunFam" id="1.20.120.350:FF:000009">
    <property type="entry name" value="Voltage-dependent T-type calcium channel subunit alpha"/>
    <property type="match status" value="1"/>
</dbReference>
<feature type="transmembrane region" description="Helical" evidence="16">
    <location>
        <begin position="235"/>
        <end position="257"/>
    </location>
</feature>
<dbReference type="GO" id="GO:0008332">
    <property type="term" value="F:low voltage-gated calcium channel activity"/>
    <property type="evidence" value="ECO:0007669"/>
    <property type="project" value="TreeGrafter"/>
</dbReference>
<keyword evidence="19" id="KW-1185">Reference proteome</keyword>
<feature type="compositionally biased region" description="Polar residues" evidence="15">
    <location>
        <begin position="85"/>
        <end position="109"/>
    </location>
</feature>
<feature type="region of interest" description="Disordered" evidence="15">
    <location>
        <begin position="1340"/>
        <end position="1394"/>
    </location>
</feature>
<evidence type="ECO:0000259" key="17">
    <source>
        <dbReference type="Pfam" id="PF00520"/>
    </source>
</evidence>
<dbReference type="SUPFAM" id="SSF81324">
    <property type="entry name" value="Voltage-gated potassium channels"/>
    <property type="match status" value="4"/>
</dbReference>
<keyword evidence="6" id="KW-0677">Repeat</keyword>
<feature type="transmembrane region" description="Helical" evidence="16">
    <location>
        <begin position="2193"/>
        <end position="2214"/>
    </location>
</feature>
<evidence type="ECO:0000256" key="2">
    <source>
        <dbReference type="ARBA" id="ARBA00022448"/>
    </source>
</evidence>
<dbReference type="Gene3D" id="1.10.287.70">
    <property type="match status" value="4"/>
</dbReference>
<feature type="transmembrane region" description="Helical" evidence="16">
    <location>
        <begin position="482"/>
        <end position="501"/>
    </location>
</feature>
<feature type="compositionally biased region" description="Low complexity" evidence="15">
    <location>
        <begin position="58"/>
        <end position="68"/>
    </location>
</feature>
<dbReference type="EMBL" id="CAKKLH010000268">
    <property type="protein sequence ID" value="CAH0107352.1"/>
    <property type="molecule type" value="Genomic_DNA"/>
</dbReference>
<keyword evidence="9 16" id="KW-1133">Transmembrane helix</keyword>
<feature type="domain" description="Ion transport" evidence="17">
    <location>
        <begin position="198"/>
        <end position="553"/>
    </location>
</feature>
<feature type="transmembrane region" description="Helical" evidence="16">
    <location>
        <begin position="2411"/>
        <end position="2437"/>
    </location>
</feature>
<dbReference type="InterPro" id="IPR027359">
    <property type="entry name" value="Volt_channel_dom_sf"/>
</dbReference>